<keyword evidence="2" id="KW-0560">Oxidoreductase</keyword>
<dbReference type="InterPro" id="IPR013766">
    <property type="entry name" value="Thioredoxin_domain"/>
</dbReference>
<reference evidence="5 6" key="1">
    <citation type="journal article" date="2018" name="G3 (Bethesda)">
        <title>Phylogenetic and Phylogenomic Definition of Rhizopus Species.</title>
        <authorList>
            <person name="Gryganskyi A.P."/>
            <person name="Golan J."/>
            <person name="Dolatabadi S."/>
            <person name="Mondo S."/>
            <person name="Robb S."/>
            <person name="Idnurm A."/>
            <person name="Muszewska A."/>
            <person name="Steczkiewicz K."/>
            <person name="Masonjones S."/>
            <person name="Liao H.L."/>
            <person name="Gajdeczka M.T."/>
            <person name="Anike F."/>
            <person name="Vuek A."/>
            <person name="Anishchenko I.M."/>
            <person name="Voigt K."/>
            <person name="de Hoog G.S."/>
            <person name="Smith M.E."/>
            <person name="Heitman J."/>
            <person name="Vilgalys R."/>
            <person name="Stajich J.E."/>
        </authorList>
    </citation>
    <scope>NUCLEOTIDE SEQUENCE [LARGE SCALE GENOMIC DNA]</scope>
    <source>
        <strain evidence="5 6">LSU 92-RS-03</strain>
    </source>
</reference>
<dbReference type="GO" id="GO:0045454">
    <property type="term" value="P:cell redox homeostasis"/>
    <property type="evidence" value="ECO:0007669"/>
    <property type="project" value="TreeGrafter"/>
</dbReference>
<dbReference type="GO" id="GO:0042744">
    <property type="term" value="P:hydrogen peroxide catabolic process"/>
    <property type="evidence" value="ECO:0007669"/>
    <property type="project" value="TreeGrafter"/>
</dbReference>
<comment type="caution">
    <text evidence="5">The sequence shown here is derived from an EMBL/GenBank/DDBJ whole genome shotgun (WGS) entry which is preliminary data.</text>
</comment>
<proteinExistence type="inferred from homology"/>
<dbReference type="InterPro" id="IPR000866">
    <property type="entry name" value="AhpC/TSA"/>
</dbReference>
<dbReference type="InterPro" id="IPR050217">
    <property type="entry name" value="Peroxiredoxin"/>
</dbReference>
<evidence type="ECO:0000313" key="5">
    <source>
        <dbReference type="EMBL" id="RCI04495.1"/>
    </source>
</evidence>
<dbReference type="PROSITE" id="PS51352">
    <property type="entry name" value="THIOREDOXIN_2"/>
    <property type="match status" value="1"/>
</dbReference>
<evidence type="ECO:0000256" key="2">
    <source>
        <dbReference type="ARBA" id="ARBA00023002"/>
    </source>
</evidence>
<keyword evidence="6" id="KW-1185">Reference proteome</keyword>
<dbReference type="SUPFAM" id="SSF52833">
    <property type="entry name" value="Thioredoxin-like"/>
    <property type="match status" value="1"/>
</dbReference>
<dbReference type="STRING" id="4846.A0A367KQK3"/>
<dbReference type="Pfam" id="PF00578">
    <property type="entry name" value="AhpC-TSA"/>
    <property type="match status" value="1"/>
</dbReference>
<dbReference type="EMBL" id="PJQM01000665">
    <property type="protein sequence ID" value="RCI04495.1"/>
    <property type="molecule type" value="Genomic_DNA"/>
</dbReference>
<feature type="compositionally biased region" description="Basic and acidic residues" evidence="3">
    <location>
        <begin position="21"/>
        <end position="34"/>
    </location>
</feature>
<dbReference type="InterPro" id="IPR036249">
    <property type="entry name" value="Thioredoxin-like_sf"/>
</dbReference>
<dbReference type="PANTHER" id="PTHR10681:SF128">
    <property type="entry name" value="THIOREDOXIN-DEPENDENT PEROXIDE REDUCTASE, MITOCHONDRIAL"/>
    <property type="match status" value="1"/>
</dbReference>
<dbReference type="GO" id="GO:0033554">
    <property type="term" value="P:cellular response to stress"/>
    <property type="evidence" value="ECO:0007669"/>
    <property type="project" value="TreeGrafter"/>
</dbReference>
<protein>
    <submittedName>
        <fullName evidence="5">Peroxiredoxin</fullName>
    </submittedName>
</protein>
<sequence>MTMLLTETKLNDTATRKRRRMGDEQENTRKTMDRNDSTASIMINPATQLRPHIMVAPDFNCAAVFQHEISRLQLSDLFSTHKAAILFFYECDFTPISCKDLALINQHTERFKSLNAFPIALSTDTEMVHKAFIHQSLGFVPSFPLVSDTTRSVSRHFNVISPETGLAQRAAFVIDSKRQVRFSFVLEDSRLVHSMDTICSILYTF</sequence>
<evidence type="ECO:0000256" key="1">
    <source>
        <dbReference type="ARBA" id="ARBA00009796"/>
    </source>
</evidence>
<gene>
    <name evidence="5" type="primary">PRDX3</name>
    <name evidence="5" type="ORF">CU098_012986</name>
</gene>
<accession>A0A367KQK3</accession>
<feature type="region of interest" description="Disordered" evidence="3">
    <location>
        <begin position="12"/>
        <end position="34"/>
    </location>
</feature>
<evidence type="ECO:0000256" key="3">
    <source>
        <dbReference type="SAM" id="MobiDB-lite"/>
    </source>
</evidence>
<dbReference type="GO" id="GO:0008379">
    <property type="term" value="F:thioredoxin peroxidase activity"/>
    <property type="evidence" value="ECO:0007669"/>
    <property type="project" value="TreeGrafter"/>
</dbReference>
<evidence type="ECO:0000259" key="4">
    <source>
        <dbReference type="PROSITE" id="PS51352"/>
    </source>
</evidence>
<dbReference type="PANTHER" id="PTHR10681">
    <property type="entry name" value="THIOREDOXIN PEROXIDASE"/>
    <property type="match status" value="1"/>
</dbReference>
<dbReference type="GO" id="GO:0006979">
    <property type="term" value="P:response to oxidative stress"/>
    <property type="evidence" value="ECO:0007669"/>
    <property type="project" value="TreeGrafter"/>
</dbReference>
<dbReference type="OrthoDB" id="2259904at2759"/>
<dbReference type="AlphaFoldDB" id="A0A367KQK3"/>
<feature type="domain" description="Thioredoxin" evidence="4">
    <location>
        <begin position="50"/>
        <end position="205"/>
    </location>
</feature>
<dbReference type="GO" id="GO:0005829">
    <property type="term" value="C:cytosol"/>
    <property type="evidence" value="ECO:0007669"/>
    <property type="project" value="TreeGrafter"/>
</dbReference>
<organism evidence="5 6">
    <name type="scientific">Rhizopus stolonifer</name>
    <name type="common">Rhizopus nigricans</name>
    <dbReference type="NCBI Taxonomy" id="4846"/>
    <lineage>
        <taxon>Eukaryota</taxon>
        <taxon>Fungi</taxon>
        <taxon>Fungi incertae sedis</taxon>
        <taxon>Mucoromycota</taxon>
        <taxon>Mucoromycotina</taxon>
        <taxon>Mucoromycetes</taxon>
        <taxon>Mucorales</taxon>
        <taxon>Mucorineae</taxon>
        <taxon>Rhizopodaceae</taxon>
        <taxon>Rhizopus</taxon>
    </lineage>
</organism>
<evidence type="ECO:0000313" key="6">
    <source>
        <dbReference type="Proteomes" id="UP000253551"/>
    </source>
</evidence>
<name>A0A367KQK3_RHIST</name>
<dbReference type="Gene3D" id="3.40.30.10">
    <property type="entry name" value="Glutaredoxin"/>
    <property type="match status" value="1"/>
</dbReference>
<dbReference type="Proteomes" id="UP000253551">
    <property type="component" value="Unassembled WGS sequence"/>
</dbReference>
<comment type="similarity">
    <text evidence="1">Belongs to the peroxiredoxin family. AhpC/Prx1 subfamily.</text>
</comment>